<organism evidence="1 2">
    <name type="scientific">Operophtera brumata</name>
    <name type="common">Winter moth</name>
    <name type="synonym">Phalaena brumata</name>
    <dbReference type="NCBI Taxonomy" id="104452"/>
    <lineage>
        <taxon>Eukaryota</taxon>
        <taxon>Metazoa</taxon>
        <taxon>Ecdysozoa</taxon>
        <taxon>Arthropoda</taxon>
        <taxon>Hexapoda</taxon>
        <taxon>Insecta</taxon>
        <taxon>Pterygota</taxon>
        <taxon>Neoptera</taxon>
        <taxon>Endopterygota</taxon>
        <taxon>Lepidoptera</taxon>
        <taxon>Glossata</taxon>
        <taxon>Ditrysia</taxon>
        <taxon>Geometroidea</taxon>
        <taxon>Geometridae</taxon>
        <taxon>Larentiinae</taxon>
        <taxon>Operophtera</taxon>
    </lineage>
</organism>
<evidence type="ECO:0000313" key="2">
    <source>
        <dbReference type="Proteomes" id="UP000037510"/>
    </source>
</evidence>
<sequence length="149" mass="16789">MSLLEDVFLENEAGEAQELERIIEGDEFDERPRKGHERDDLDLVLKKLEHWAYRLYPNPSTIINQQVQLTKIRLDLITSDDTVVQRDSSDDEAAPIPEPEDEFDKLLQQQIDIARATPAPGSANKAMGSANKAAGSVFSDAQRYIITVH</sequence>
<proteinExistence type="predicted"/>
<comment type="caution">
    <text evidence="1">The sequence shown here is derived from an EMBL/GenBank/DDBJ whole genome shotgun (WGS) entry which is preliminary data.</text>
</comment>
<protein>
    <submittedName>
        <fullName evidence="1">Protein TIPIN-like protein</fullName>
    </submittedName>
</protein>
<name>A0A0L7L4H5_OPEBR</name>
<dbReference type="EMBL" id="JTDY01003092">
    <property type="protein sequence ID" value="KOB70164.1"/>
    <property type="molecule type" value="Genomic_DNA"/>
</dbReference>
<evidence type="ECO:0000313" key="1">
    <source>
        <dbReference type="EMBL" id="KOB70164.1"/>
    </source>
</evidence>
<accession>A0A0L7L4H5</accession>
<dbReference type="STRING" id="104452.A0A0L7L4H5"/>
<keyword evidence="2" id="KW-1185">Reference proteome</keyword>
<dbReference type="AlphaFoldDB" id="A0A0L7L4H5"/>
<reference evidence="1 2" key="1">
    <citation type="journal article" date="2015" name="Genome Biol. Evol.">
        <title>The genome of winter moth (Operophtera brumata) provides a genomic perspective on sexual dimorphism and phenology.</title>
        <authorList>
            <person name="Derks M.F."/>
            <person name="Smit S."/>
            <person name="Salis L."/>
            <person name="Schijlen E."/>
            <person name="Bossers A."/>
            <person name="Mateman C."/>
            <person name="Pijl A.S."/>
            <person name="de Ridder D."/>
            <person name="Groenen M.A."/>
            <person name="Visser M.E."/>
            <person name="Megens H.J."/>
        </authorList>
    </citation>
    <scope>NUCLEOTIDE SEQUENCE [LARGE SCALE GENOMIC DNA]</scope>
    <source>
        <strain evidence="1">WM2013NL</strain>
        <tissue evidence="1">Head and thorax</tissue>
    </source>
</reference>
<gene>
    <name evidence="1" type="ORF">OBRU01_15526</name>
</gene>
<dbReference type="Proteomes" id="UP000037510">
    <property type="component" value="Unassembled WGS sequence"/>
</dbReference>